<accession>A0A9D4Z6E9</accession>
<reference evidence="6" key="1">
    <citation type="submission" date="2021-01" db="EMBL/GenBank/DDBJ databases">
        <title>Adiantum capillus-veneris genome.</title>
        <authorList>
            <person name="Fang Y."/>
            <person name="Liao Q."/>
        </authorList>
    </citation>
    <scope>NUCLEOTIDE SEQUENCE</scope>
    <source>
        <strain evidence="6">H3</strain>
        <tissue evidence="6">Leaf</tissue>
    </source>
</reference>
<keyword evidence="1" id="KW-0677">Repeat</keyword>
<evidence type="ECO:0000256" key="3">
    <source>
        <dbReference type="PROSITE-ProRule" id="PRU00266"/>
    </source>
</evidence>
<gene>
    <name evidence="6" type="ORF">GOP47_0021616</name>
</gene>
<dbReference type="EMBL" id="JABFUD020000021">
    <property type="protein sequence ID" value="KAI5063069.1"/>
    <property type="molecule type" value="Genomic_DNA"/>
</dbReference>
<dbReference type="InterPro" id="IPR044451">
    <property type="entry name" value="AtDRB-like_DSRM_2"/>
</dbReference>
<dbReference type="SUPFAM" id="SSF54768">
    <property type="entry name" value="dsRNA-binding domain-like"/>
    <property type="match status" value="2"/>
</dbReference>
<dbReference type="Gene3D" id="3.30.160.20">
    <property type="match status" value="2"/>
</dbReference>
<dbReference type="InterPro" id="IPR044450">
    <property type="entry name" value="AtDRB-like_DSRM_1"/>
</dbReference>
<dbReference type="PANTHER" id="PTHR46031:SF26">
    <property type="entry name" value="DOUBLE-STRANDED RNA-BINDING PROTEIN 2"/>
    <property type="match status" value="1"/>
</dbReference>
<evidence type="ECO:0000256" key="2">
    <source>
        <dbReference type="ARBA" id="ARBA00022884"/>
    </source>
</evidence>
<dbReference type="SMART" id="SM00358">
    <property type="entry name" value="DSRM"/>
    <property type="match status" value="2"/>
</dbReference>
<evidence type="ECO:0000259" key="5">
    <source>
        <dbReference type="PROSITE" id="PS50137"/>
    </source>
</evidence>
<evidence type="ECO:0000256" key="4">
    <source>
        <dbReference type="SAM" id="MobiDB-lite"/>
    </source>
</evidence>
<evidence type="ECO:0000313" key="6">
    <source>
        <dbReference type="EMBL" id="KAI5063069.1"/>
    </source>
</evidence>
<sequence>MHKNQLQELAQRSNANLPAYSCIREGPDHAPRFKATVNFNGELFESPEFFSTLRQAEHAAAEVALNLLSKRGPSQFLAAKVLDETGICKNLLQETAQRAGVSLPVYTTIRGMEGHALIFSCIVEVGGRAFAGEPAKSKKQAEKNAAMAAWSSFKQLTEPPWSTDCKGSSTSEKFDSGSSRARVLAPHKRDGRGHILSRFHGGRSRVRMVNVRERNRANRELSSVEQFLQREGSLSSSPASEGTYESQRFLFSQKPRVTSSDLSWSGNSHQRSDLEGCLALPPFTEKSYDSQRSMFNLTSSDLARSGGSSHQRSHSLTGLAFDSSTLLPCEALGSSGGSTSRGGYLGKAPLPQQHQPRASRLSLQSTSDRIELRQPLVEEFQLQGRHGDPDWFSALGGTPSTNVHSQQYDQQYLSANMLLPIRRAQSERFELKPSLFDELYRRDEEEWWSRGEKLLLERGRVAACNAHGDMSKYRFYEVGKGCFETISHKSGYSNEQGSYGTSYNRRYSDANSLYTGSSPYYYDPCSTPVAFSTDSQGVDRGASSDSFNVDTTSFFSNEALERTFSSSHCNPASSGNRNVHDTEATTSSFTLGWPHSPQWSSSRPLSRSTVAHPWGFSTSSLSPPVRIRQTVAVCSAPPPQSLSVESNAVNNMGNPSLQYVSTSIDHSRDDVGLASSTRDNLQQLRLE</sequence>
<name>A0A9D4Z6E9_ADICA</name>
<feature type="compositionally biased region" description="Polar residues" evidence="4">
    <location>
        <begin position="352"/>
        <end position="364"/>
    </location>
</feature>
<dbReference type="CDD" id="cd19907">
    <property type="entry name" value="DSRM_AtDRB-like_rpt1"/>
    <property type="match status" value="1"/>
</dbReference>
<feature type="compositionally biased region" description="Polar residues" evidence="4">
    <location>
        <begin position="165"/>
        <end position="179"/>
    </location>
</feature>
<organism evidence="6 7">
    <name type="scientific">Adiantum capillus-veneris</name>
    <name type="common">Maidenhair fern</name>
    <dbReference type="NCBI Taxonomy" id="13818"/>
    <lineage>
        <taxon>Eukaryota</taxon>
        <taxon>Viridiplantae</taxon>
        <taxon>Streptophyta</taxon>
        <taxon>Embryophyta</taxon>
        <taxon>Tracheophyta</taxon>
        <taxon>Polypodiopsida</taxon>
        <taxon>Polypodiidae</taxon>
        <taxon>Polypodiales</taxon>
        <taxon>Pteridineae</taxon>
        <taxon>Pteridaceae</taxon>
        <taxon>Vittarioideae</taxon>
        <taxon>Adiantum</taxon>
    </lineage>
</organism>
<dbReference type="GO" id="GO:0003725">
    <property type="term" value="F:double-stranded RNA binding"/>
    <property type="evidence" value="ECO:0007669"/>
    <property type="project" value="InterPro"/>
</dbReference>
<feature type="region of interest" description="Disordered" evidence="4">
    <location>
        <begin position="157"/>
        <end position="181"/>
    </location>
</feature>
<dbReference type="PROSITE" id="PS50137">
    <property type="entry name" value="DS_RBD"/>
    <property type="match status" value="2"/>
</dbReference>
<evidence type="ECO:0000313" key="7">
    <source>
        <dbReference type="Proteomes" id="UP000886520"/>
    </source>
</evidence>
<dbReference type="PANTHER" id="PTHR46031">
    <property type="match status" value="1"/>
</dbReference>
<feature type="compositionally biased region" description="Gly residues" evidence="4">
    <location>
        <begin position="334"/>
        <end position="345"/>
    </location>
</feature>
<feature type="domain" description="DRBM" evidence="5">
    <location>
        <begin position="87"/>
        <end position="155"/>
    </location>
</feature>
<dbReference type="FunFam" id="3.30.160.20:FF:000036">
    <property type="entry name" value="Double-stranded RNA-binding protein 2"/>
    <property type="match status" value="1"/>
</dbReference>
<evidence type="ECO:0000256" key="1">
    <source>
        <dbReference type="ARBA" id="ARBA00022737"/>
    </source>
</evidence>
<dbReference type="InterPro" id="IPR014720">
    <property type="entry name" value="dsRBD_dom"/>
</dbReference>
<dbReference type="CDD" id="cd19908">
    <property type="entry name" value="DSRM_AtDRB-like_rpt2"/>
    <property type="match status" value="1"/>
</dbReference>
<dbReference type="OrthoDB" id="1970509at2759"/>
<comment type="caution">
    <text evidence="6">The sequence shown here is derived from an EMBL/GenBank/DDBJ whole genome shotgun (WGS) entry which is preliminary data.</text>
</comment>
<feature type="region of interest" description="Disordered" evidence="4">
    <location>
        <begin position="219"/>
        <end position="241"/>
    </location>
</feature>
<keyword evidence="7" id="KW-1185">Reference proteome</keyword>
<dbReference type="AlphaFoldDB" id="A0A9D4Z6E9"/>
<feature type="domain" description="DRBM" evidence="5">
    <location>
        <begin position="1"/>
        <end position="70"/>
    </location>
</feature>
<protein>
    <recommendedName>
        <fullName evidence="5">DRBM domain-containing protein</fullName>
    </recommendedName>
</protein>
<dbReference type="Pfam" id="PF00035">
    <property type="entry name" value="dsrm"/>
    <property type="match status" value="2"/>
</dbReference>
<feature type="compositionally biased region" description="Polar residues" evidence="4">
    <location>
        <begin position="220"/>
        <end position="241"/>
    </location>
</feature>
<proteinExistence type="predicted"/>
<feature type="region of interest" description="Disordered" evidence="4">
    <location>
        <begin position="332"/>
        <end position="364"/>
    </location>
</feature>
<keyword evidence="2 3" id="KW-0694">RNA-binding</keyword>
<dbReference type="Proteomes" id="UP000886520">
    <property type="component" value="Chromosome 21"/>
</dbReference>